<comment type="caution">
    <text evidence="2">The sequence shown here is derived from an EMBL/GenBank/DDBJ whole genome shotgun (WGS) entry which is preliminary data.</text>
</comment>
<accession>A0A7D9ICS6</accession>
<dbReference type="PANTHER" id="PTHR11360">
    <property type="entry name" value="MONOCARBOXYLATE TRANSPORTER"/>
    <property type="match status" value="1"/>
</dbReference>
<dbReference type="InterPro" id="IPR050327">
    <property type="entry name" value="Proton-linked_MCT"/>
</dbReference>
<evidence type="ECO:0000256" key="1">
    <source>
        <dbReference type="ARBA" id="ARBA00004141"/>
    </source>
</evidence>
<name>A0A7D9ICS6_PARCT</name>
<dbReference type="SUPFAM" id="SSF103473">
    <property type="entry name" value="MFS general substrate transporter"/>
    <property type="match status" value="1"/>
</dbReference>
<dbReference type="AlphaFoldDB" id="A0A7D9ICS6"/>
<dbReference type="EMBL" id="CACRXK020005512">
    <property type="protein sequence ID" value="CAB4006451.1"/>
    <property type="molecule type" value="Genomic_DNA"/>
</dbReference>
<dbReference type="Pfam" id="PF07690">
    <property type="entry name" value="MFS_1"/>
    <property type="match status" value="1"/>
</dbReference>
<dbReference type="Proteomes" id="UP001152795">
    <property type="component" value="Unassembled WGS sequence"/>
</dbReference>
<comment type="subcellular location">
    <subcellularLocation>
        <location evidence="1">Membrane</location>
        <topology evidence="1">Multi-pass membrane protein</topology>
    </subcellularLocation>
</comment>
<gene>
    <name evidence="2" type="ORF">PACLA_8A083597</name>
</gene>
<organism evidence="2 3">
    <name type="scientific">Paramuricea clavata</name>
    <name type="common">Red gorgonian</name>
    <name type="synonym">Violescent sea-whip</name>
    <dbReference type="NCBI Taxonomy" id="317549"/>
    <lineage>
        <taxon>Eukaryota</taxon>
        <taxon>Metazoa</taxon>
        <taxon>Cnidaria</taxon>
        <taxon>Anthozoa</taxon>
        <taxon>Octocorallia</taxon>
        <taxon>Malacalcyonacea</taxon>
        <taxon>Plexauridae</taxon>
        <taxon>Paramuricea</taxon>
    </lineage>
</organism>
<dbReference type="PANTHER" id="PTHR11360:SF284">
    <property type="entry name" value="EG:103B4.3 PROTEIN-RELATED"/>
    <property type="match status" value="1"/>
</dbReference>
<dbReference type="InterPro" id="IPR036259">
    <property type="entry name" value="MFS_trans_sf"/>
</dbReference>
<proteinExistence type="predicted"/>
<reference evidence="2" key="1">
    <citation type="submission" date="2020-04" db="EMBL/GenBank/DDBJ databases">
        <authorList>
            <person name="Alioto T."/>
            <person name="Alioto T."/>
            <person name="Gomez Garrido J."/>
        </authorList>
    </citation>
    <scope>NUCLEOTIDE SEQUENCE</scope>
    <source>
        <strain evidence="2">A484AB</strain>
    </source>
</reference>
<dbReference type="OrthoDB" id="5980446at2759"/>
<dbReference type="Gene3D" id="1.20.1250.20">
    <property type="entry name" value="MFS general substrate transporter like domains"/>
    <property type="match status" value="2"/>
</dbReference>
<sequence length="480" mass="52588">MGNEKKVLPDSKRAWMTLATLIFSLFASGGLQMSFGTILGALVREFGESKSTTAWVGTLVAFFSSAVSPVAIFLAQRHGIHTTQFVGGAFLTVGAVATSLVTTLNYMYLTYGVLIGISGALIYAPAIATIPDLFTKHVSIATGIASTGSMIGLIFFSFVLPTLLDEFGWRKALWCVAAIGPLIGVSGFSLPKTVSDNTCDANVAQQAQEPWWKLVKKRAFILLSISVVLFSLVDFVPLFIVPLCATESGMPQTQTKWFNIVFGFGSLIGRLISGPLTKPLLRRDRCKYLFLTCLFLYSLSSFLVSLTIKFEYLMSYMVLIGLLNGTMANLFFLVILEVVGLAGYPTACGINLAICGLSYTTGPPLAGLLYESFHNIKYLLLTVSGTTFLSAIVMAIIPCVTPRRTYMLHQSDYDFWRVYCHNPNISPRMPRQRTVFTVSEVAVECQANENLAFEKDEKVKTKTLALSVSRTELLQSEEIP</sequence>
<evidence type="ECO:0000313" key="2">
    <source>
        <dbReference type="EMBL" id="CAB4006451.1"/>
    </source>
</evidence>
<dbReference type="GO" id="GO:0016020">
    <property type="term" value="C:membrane"/>
    <property type="evidence" value="ECO:0007669"/>
    <property type="project" value="UniProtKB-SubCell"/>
</dbReference>
<dbReference type="InterPro" id="IPR011701">
    <property type="entry name" value="MFS"/>
</dbReference>
<dbReference type="InterPro" id="IPR020846">
    <property type="entry name" value="MFS_dom"/>
</dbReference>
<dbReference type="GO" id="GO:0008028">
    <property type="term" value="F:monocarboxylic acid transmembrane transporter activity"/>
    <property type="evidence" value="ECO:0007669"/>
    <property type="project" value="TreeGrafter"/>
</dbReference>
<keyword evidence="3" id="KW-1185">Reference proteome</keyword>
<protein>
    <submittedName>
        <fullName evidence="2">Monocarboxylate transporter 10-like</fullName>
    </submittedName>
</protein>
<dbReference type="PROSITE" id="PS50850">
    <property type="entry name" value="MFS"/>
    <property type="match status" value="1"/>
</dbReference>
<evidence type="ECO:0000313" key="3">
    <source>
        <dbReference type="Proteomes" id="UP001152795"/>
    </source>
</evidence>